<gene>
    <name evidence="1" type="ORF">CROST_030240</name>
</gene>
<dbReference type="RefSeq" id="WP_077834718.1">
    <property type="nucleotide sequence ID" value="NZ_CP096983.1"/>
</dbReference>
<dbReference type="EMBL" id="CP096983">
    <property type="protein sequence ID" value="URZ12302.1"/>
    <property type="molecule type" value="Genomic_DNA"/>
</dbReference>
<sequence length="81" mass="9796">MFIIPDAVSYCKDIPAFIMKNYKVEVGSISDRIEERCYDIIDINNFELEGVVDYKDMEHYRKFKFYYLPNTHRIIQYEGIK</sequence>
<name>A0A1S8L0B9_9CLOT</name>
<keyword evidence="2" id="KW-1185">Reference proteome</keyword>
<dbReference type="Proteomes" id="UP000190951">
    <property type="component" value="Chromosome"/>
</dbReference>
<evidence type="ECO:0000313" key="1">
    <source>
        <dbReference type="EMBL" id="URZ12302.1"/>
    </source>
</evidence>
<reference evidence="1 2" key="1">
    <citation type="submission" date="2022-04" db="EMBL/GenBank/DDBJ databases">
        <title>Genome sequence of C. roseum typestrain.</title>
        <authorList>
            <person name="Poehlein A."/>
            <person name="Schoch T."/>
            <person name="Duerre P."/>
            <person name="Daniel R."/>
        </authorList>
    </citation>
    <scope>NUCLEOTIDE SEQUENCE [LARGE SCALE GENOMIC DNA]</scope>
    <source>
        <strain evidence="1 2">DSM 7320</strain>
    </source>
</reference>
<protein>
    <submittedName>
        <fullName evidence="1">Uncharacterized protein</fullName>
    </submittedName>
</protein>
<dbReference type="KEGG" id="crw:CROST_030240"/>
<organism evidence="1 2">
    <name type="scientific">Clostridium felsineum</name>
    <dbReference type="NCBI Taxonomy" id="36839"/>
    <lineage>
        <taxon>Bacteria</taxon>
        <taxon>Bacillati</taxon>
        <taxon>Bacillota</taxon>
        <taxon>Clostridia</taxon>
        <taxon>Eubacteriales</taxon>
        <taxon>Clostridiaceae</taxon>
        <taxon>Clostridium</taxon>
    </lineage>
</organism>
<dbReference type="STRING" id="84029.CROST_35020"/>
<accession>A0A1S8L0B9</accession>
<dbReference type="AlphaFoldDB" id="A0A1S8L0B9"/>
<evidence type="ECO:0000313" key="2">
    <source>
        <dbReference type="Proteomes" id="UP000190951"/>
    </source>
</evidence>
<proteinExistence type="predicted"/>